<reference evidence="2" key="1">
    <citation type="journal article" date="2021" name="IMA Fungus">
        <title>Genomic characterization of three marine fungi, including Emericellopsis atlantica sp. nov. with signatures of a generalist lifestyle and marine biomass degradation.</title>
        <authorList>
            <person name="Hagestad O.C."/>
            <person name="Hou L."/>
            <person name="Andersen J.H."/>
            <person name="Hansen E.H."/>
            <person name="Altermark B."/>
            <person name="Li C."/>
            <person name="Kuhnert E."/>
            <person name="Cox R.J."/>
            <person name="Crous P.W."/>
            <person name="Spatafora J.W."/>
            <person name="Lail K."/>
            <person name="Amirebrahimi M."/>
            <person name="Lipzen A."/>
            <person name="Pangilinan J."/>
            <person name="Andreopoulos W."/>
            <person name="Hayes R.D."/>
            <person name="Ng V."/>
            <person name="Grigoriev I.V."/>
            <person name="Jackson S.A."/>
            <person name="Sutton T.D.S."/>
            <person name="Dobson A.D.W."/>
            <person name="Rama T."/>
        </authorList>
    </citation>
    <scope>NUCLEOTIDE SEQUENCE</scope>
    <source>
        <strain evidence="2">TRa3180A</strain>
    </source>
</reference>
<organism evidence="2 3">
    <name type="scientific">Calycina marina</name>
    <dbReference type="NCBI Taxonomy" id="1763456"/>
    <lineage>
        <taxon>Eukaryota</taxon>
        <taxon>Fungi</taxon>
        <taxon>Dikarya</taxon>
        <taxon>Ascomycota</taxon>
        <taxon>Pezizomycotina</taxon>
        <taxon>Leotiomycetes</taxon>
        <taxon>Helotiales</taxon>
        <taxon>Pezizellaceae</taxon>
        <taxon>Calycina</taxon>
    </lineage>
</organism>
<sequence length="398" mass="44776">MVPQLHRHQVSLESVIDPLATPLLSSYDRTRAHSIFQHIVQHCESYELLNTITPTRIYKRGRLLQLVYDHAISEHGRDNILRYFLTAMTVIPEESSPNNQDFSHVLSILSDFKDRNTLQKDVIVQRAQELADHLVDGFFLPLRASSAKTPQPTPHLTPQSRQGGDVLVGTTQRLSSLRGQCLVRDRHRCVISRQFDEAEAIRRFGTHGAAAVDDDEKLLADEETEHLEVAHIIPHALTSSDDGQIILAKVYTLRILDMFDPGVLHLVEGASIDRSYNAITLTVGFHRRFGSLQIYFEATPGVDHTYTIKSTLPFLVFRPRLPITQALFMTPEHTIDPPMPRLLAIHRACCLILHISGAGEYIDKVLRDREAPAVMSDGSTELGNLVSLGLHRLKTTAY</sequence>
<dbReference type="EMBL" id="MU254805">
    <property type="protein sequence ID" value="KAG9239861.1"/>
    <property type="molecule type" value="Genomic_DNA"/>
</dbReference>
<dbReference type="Proteomes" id="UP000887226">
    <property type="component" value="Unassembled WGS sequence"/>
</dbReference>
<comment type="caution">
    <text evidence="2">The sequence shown here is derived from an EMBL/GenBank/DDBJ whole genome shotgun (WGS) entry which is preliminary data.</text>
</comment>
<evidence type="ECO:0000259" key="1">
    <source>
        <dbReference type="Pfam" id="PF13391"/>
    </source>
</evidence>
<protein>
    <recommendedName>
        <fullName evidence="1">HNH nuclease domain-containing protein</fullName>
    </recommendedName>
</protein>
<proteinExistence type="predicted"/>
<evidence type="ECO:0000313" key="2">
    <source>
        <dbReference type="EMBL" id="KAG9239861.1"/>
    </source>
</evidence>
<evidence type="ECO:0000313" key="3">
    <source>
        <dbReference type="Proteomes" id="UP000887226"/>
    </source>
</evidence>
<gene>
    <name evidence="2" type="ORF">BJ878DRAFT_431446</name>
</gene>
<dbReference type="Pfam" id="PF13391">
    <property type="entry name" value="HNH_2"/>
    <property type="match status" value="1"/>
</dbReference>
<name>A0A9P7YUF6_9HELO</name>
<dbReference type="OrthoDB" id="3597815at2759"/>
<dbReference type="InterPro" id="IPR003615">
    <property type="entry name" value="HNH_nuc"/>
</dbReference>
<dbReference type="AlphaFoldDB" id="A0A9P7YUF6"/>
<feature type="domain" description="HNH nuclease" evidence="1">
    <location>
        <begin position="216"/>
        <end position="297"/>
    </location>
</feature>
<keyword evidence="3" id="KW-1185">Reference proteome</keyword>
<accession>A0A9P7YUF6</accession>